<dbReference type="InterPro" id="IPR000843">
    <property type="entry name" value="HTH_LacI"/>
</dbReference>
<name>A0A5C5BGC6_9MICO</name>
<dbReference type="Pfam" id="PF00532">
    <property type="entry name" value="Peripla_BP_1"/>
    <property type="match status" value="1"/>
</dbReference>
<reference evidence="5 6" key="1">
    <citation type="submission" date="2019-06" db="EMBL/GenBank/DDBJ databases">
        <title>Draft genome sequence of Miniimonas arenae KCTC 19750T isolated from sea sand.</title>
        <authorList>
            <person name="Park S.-J."/>
        </authorList>
    </citation>
    <scope>NUCLEOTIDE SEQUENCE [LARGE SCALE GENOMIC DNA]</scope>
    <source>
        <strain evidence="5 6">KCTC 19750</strain>
    </source>
</reference>
<proteinExistence type="predicted"/>
<keyword evidence="3" id="KW-0804">Transcription</keyword>
<dbReference type="Gene3D" id="1.10.260.40">
    <property type="entry name" value="lambda repressor-like DNA-binding domains"/>
    <property type="match status" value="1"/>
</dbReference>
<dbReference type="AlphaFoldDB" id="A0A5C5BGC6"/>
<dbReference type="CDD" id="cd01392">
    <property type="entry name" value="HTH_LacI"/>
    <property type="match status" value="1"/>
</dbReference>
<evidence type="ECO:0000256" key="2">
    <source>
        <dbReference type="ARBA" id="ARBA00023125"/>
    </source>
</evidence>
<sequence>MHDVAALAGVSFKTVSNVLNDYPHIRPTTRARVEAAIAELGYQVNASARNLRRGRTGVIGLALPGLAEPYFGELADTVVRVAETRGVTVLVEHTAGERAKELDVLTSARRSLTDGLLLSPLAVTAEDLRELRPTSPLVLLGERVFGVGLDHVTMANVEGARLATRLLLDRGAHRIAVVGAPGAPGEPEPLGPLTELTGLAELAALARGAGVPDGELGSARPLTTTTARLRLAGYLHALVEAGLEPDPALLLPTGDWHRTSGAAAMDRALAVGLEVDAVLGLNDSVALGALHALQLAGVDVPGRVQVVGFDDTIDGAFATPALTSVSPGREVIASSAVDLLLRRIEGVEQAPRLVVAPVRVEERGSTRRA</sequence>
<dbReference type="InterPro" id="IPR028082">
    <property type="entry name" value="Peripla_BP_I"/>
</dbReference>
<keyword evidence="2" id="KW-0238">DNA-binding</keyword>
<protein>
    <submittedName>
        <fullName evidence="5">LacI family transcriptional regulator</fullName>
    </submittedName>
</protein>
<evidence type="ECO:0000256" key="3">
    <source>
        <dbReference type="ARBA" id="ARBA00023163"/>
    </source>
</evidence>
<dbReference type="SMART" id="SM00354">
    <property type="entry name" value="HTH_LACI"/>
    <property type="match status" value="1"/>
</dbReference>
<dbReference type="PANTHER" id="PTHR30146:SF109">
    <property type="entry name" value="HTH-TYPE TRANSCRIPTIONAL REGULATOR GALS"/>
    <property type="match status" value="1"/>
</dbReference>
<dbReference type="Pfam" id="PF13377">
    <property type="entry name" value="Peripla_BP_3"/>
    <property type="match status" value="1"/>
</dbReference>
<dbReference type="Proteomes" id="UP000313849">
    <property type="component" value="Unassembled WGS sequence"/>
</dbReference>
<gene>
    <name evidence="5" type="ORF">FH969_03385</name>
</gene>
<comment type="caution">
    <text evidence="5">The sequence shown here is derived from an EMBL/GenBank/DDBJ whole genome shotgun (WGS) entry which is preliminary data.</text>
</comment>
<dbReference type="SUPFAM" id="SSF47413">
    <property type="entry name" value="lambda repressor-like DNA-binding domains"/>
    <property type="match status" value="1"/>
</dbReference>
<dbReference type="GO" id="GO:0000976">
    <property type="term" value="F:transcription cis-regulatory region binding"/>
    <property type="evidence" value="ECO:0007669"/>
    <property type="project" value="TreeGrafter"/>
</dbReference>
<keyword evidence="1" id="KW-0805">Transcription regulation</keyword>
<evidence type="ECO:0000259" key="4">
    <source>
        <dbReference type="PROSITE" id="PS50932"/>
    </source>
</evidence>
<evidence type="ECO:0000313" key="5">
    <source>
        <dbReference type="EMBL" id="TNU76463.1"/>
    </source>
</evidence>
<organism evidence="5 6">
    <name type="scientific">Miniimonas arenae</name>
    <dbReference type="NCBI Taxonomy" id="676201"/>
    <lineage>
        <taxon>Bacteria</taxon>
        <taxon>Bacillati</taxon>
        <taxon>Actinomycetota</taxon>
        <taxon>Actinomycetes</taxon>
        <taxon>Micrococcales</taxon>
        <taxon>Beutenbergiaceae</taxon>
        <taxon>Miniimonas</taxon>
    </lineage>
</organism>
<dbReference type="InterPro" id="IPR046335">
    <property type="entry name" value="LacI/GalR-like_sensor"/>
</dbReference>
<dbReference type="PANTHER" id="PTHR30146">
    <property type="entry name" value="LACI-RELATED TRANSCRIPTIONAL REPRESSOR"/>
    <property type="match status" value="1"/>
</dbReference>
<dbReference type="PROSITE" id="PS00356">
    <property type="entry name" value="HTH_LACI_1"/>
    <property type="match status" value="1"/>
</dbReference>
<keyword evidence="6" id="KW-1185">Reference proteome</keyword>
<dbReference type="SUPFAM" id="SSF53822">
    <property type="entry name" value="Periplasmic binding protein-like I"/>
    <property type="match status" value="1"/>
</dbReference>
<dbReference type="OrthoDB" id="2854648at2"/>
<feature type="domain" description="HTH lacI-type" evidence="4">
    <location>
        <begin position="1"/>
        <end position="53"/>
    </location>
</feature>
<dbReference type="PROSITE" id="PS50932">
    <property type="entry name" value="HTH_LACI_2"/>
    <property type="match status" value="1"/>
</dbReference>
<dbReference type="InterPro" id="IPR001761">
    <property type="entry name" value="Peripla_BP/Lac1_sug-bd_dom"/>
</dbReference>
<dbReference type="Pfam" id="PF00356">
    <property type="entry name" value="LacI"/>
    <property type="match status" value="1"/>
</dbReference>
<dbReference type="Gene3D" id="3.40.50.2300">
    <property type="match status" value="3"/>
</dbReference>
<accession>A0A5C5BGC6</accession>
<dbReference type="InterPro" id="IPR010982">
    <property type="entry name" value="Lambda_DNA-bd_dom_sf"/>
</dbReference>
<evidence type="ECO:0000313" key="6">
    <source>
        <dbReference type="Proteomes" id="UP000313849"/>
    </source>
</evidence>
<dbReference type="EMBL" id="VENP01000007">
    <property type="protein sequence ID" value="TNU76463.1"/>
    <property type="molecule type" value="Genomic_DNA"/>
</dbReference>
<evidence type="ECO:0000256" key="1">
    <source>
        <dbReference type="ARBA" id="ARBA00023015"/>
    </source>
</evidence>
<dbReference type="GO" id="GO:0003700">
    <property type="term" value="F:DNA-binding transcription factor activity"/>
    <property type="evidence" value="ECO:0007669"/>
    <property type="project" value="TreeGrafter"/>
</dbReference>
<dbReference type="CDD" id="cd06267">
    <property type="entry name" value="PBP1_LacI_sugar_binding-like"/>
    <property type="match status" value="1"/>
</dbReference>